<dbReference type="InterPro" id="IPR001940">
    <property type="entry name" value="Peptidase_S1C"/>
</dbReference>
<evidence type="ECO:0000256" key="2">
    <source>
        <dbReference type="ARBA" id="ARBA00022553"/>
    </source>
</evidence>
<keyword evidence="4" id="KW-0378">Hydrolase</keyword>
<evidence type="ECO:0000313" key="7">
    <source>
        <dbReference type="EMBL" id="PXX03360.1"/>
    </source>
</evidence>
<dbReference type="InterPro" id="IPR051201">
    <property type="entry name" value="Chloro_Bact_Ser_Proteases"/>
</dbReference>
<comment type="similarity">
    <text evidence="1">Belongs to the peptidase S1C family.</text>
</comment>
<reference evidence="7 8" key="2">
    <citation type="submission" date="2018-06" db="EMBL/GenBank/DDBJ databases">
        <title>Sequencing of bacterial isolates from soil warming experiment in Harvard Forest, Massachusetts, USA.</title>
        <authorList>
            <person name="Deangelis K.PhD."/>
        </authorList>
    </citation>
    <scope>NUCLEOTIDE SEQUENCE [LARGE SCALE GENOMIC DNA]</scope>
    <source>
        <strain evidence="7 8">GAS496</strain>
    </source>
</reference>
<dbReference type="OrthoDB" id="4740245at2"/>
<evidence type="ECO:0000313" key="8">
    <source>
        <dbReference type="Proteomes" id="UP000247781"/>
    </source>
</evidence>
<keyword evidence="5" id="KW-1133">Transmembrane helix</keyword>
<keyword evidence="8" id="KW-1185">Reference proteome</keyword>
<evidence type="ECO:0000256" key="5">
    <source>
        <dbReference type="SAM" id="Phobius"/>
    </source>
</evidence>
<evidence type="ECO:0000256" key="3">
    <source>
        <dbReference type="ARBA" id="ARBA00022670"/>
    </source>
</evidence>
<dbReference type="PANTHER" id="PTHR43343">
    <property type="entry name" value="PEPTIDASE S12"/>
    <property type="match status" value="1"/>
</dbReference>
<dbReference type="InterPro" id="IPR009003">
    <property type="entry name" value="Peptidase_S1_PA"/>
</dbReference>
<dbReference type="InterPro" id="IPR043504">
    <property type="entry name" value="Peptidase_S1_PA_chymotrypsin"/>
</dbReference>
<dbReference type="PANTHER" id="PTHR43343:SF3">
    <property type="entry name" value="PROTEASE DO-LIKE 8, CHLOROPLASTIC"/>
    <property type="match status" value="1"/>
</dbReference>
<dbReference type="Gene3D" id="2.40.10.10">
    <property type="entry name" value="Trypsin-like serine proteases"/>
    <property type="match status" value="2"/>
</dbReference>
<dbReference type="SMART" id="SM00240">
    <property type="entry name" value="FHA"/>
    <property type="match status" value="2"/>
</dbReference>
<reference evidence="8" key="1">
    <citation type="submission" date="2018-05" db="EMBL/GenBank/DDBJ databases">
        <authorList>
            <person name="Deangelis K."/>
            <person name="Huntemann M."/>
            <person name="Clum A."/>
            <person name="Pillay M."/>
            <person name="Palaniappan K."/>
            <person name="Varghese N."/>
            <person name="Mikhailova N."/>
            <person name="Stamatis D."/>
            <person name="Reddy T."/>
            <person name="Daum C."/>
            <person name="Shapiro N."/>
            <person name="Ivanova N."/>
            <person name="Kyrpides N."/>
            <person name="Woyke T."/>
        </authorList>
    </citation>
    <scope>NUCLEOTIDE SEQUENCE [LARGE SCALE GENOMIC DNA]</scope>
    <source>
        <strain evidence="8">GAS496</strain>
    </source>
</reference>
<dbReference type="SUPFAM" id="SSF50494">
    <property type="entry name" value="Trypsin-like serine proteases"/>
    <property type="match status" value="1"/>
</dbReference>
<feature type="domain" description="FHA" evidence="6">
    <location>
        <begin position="156"/>
        <end position="204"/>
    </location>
</feature>
<dbReference type="PROSITE" id="PS50006">
    <property type="entry name" value="FHA_DOMAIN"/>
    <property type="match status" value="2"/>
</dbReference>
<evidence type="ECO:0000256" key="4">
    <source>
        <dbReference type="ARBA" id="ARBA00022801"/>
    </source>
</evidence>
<proteinExistence type="inferred from homology"/>
<dbReference type="Pfam" id="PF00498">
    <property type="entry name" value="FHA"/>
    <property type="match status" value="2"/>
</dbReference>
<evidence type="ECO:0000259" key="6">
    <source>
        <dbReference type="PROSITE" id="PS50006"/>
    </source>
</evidence>
<keyword evidence="5" id="KW-0812">Transmembrane</keyword>
<dbReference type="EMBL" id="QJJU01000022">
    <property type="protein sequence ID" value="PXX03360.1"/>
    <property type="molecule type" value="Genomic_DNA"/>
</dbReference>
<dbReference type="PRINTS" id="PR00834">
    <property type="entry name" value="PROTEASES2C"/>
</dbReference>
<sequence>MYRLEFSSATGKPRSFDEQRVLRIGRSSDNDIVLDSPSVSRRHGELRPTATGWDLVDIGSTGGTWVDDQRVSHVQLGATTTVRFGAVTDGVAAFITIALPHASADGPTGNENTVLLSDQQRTYIYGDGQSQADRAVDGLLIRTRDGDKRFGPDKPVRIGRDARSDLVADDPAVSRHHANIGRRSDGWWFVDHSNSGSFVDGERVKEKKVTEQTVVQLGHPEAGYQLTLVPVADVASAQRAIAGKRRRRTIARWGAAAAAVALVGGGVTAAVLLTGESTHDNTLSAANLERAKRASVQIFAFDPNGMPEWTGSGTVIDSSGLILTNAHVAKPTAKGLTGGGVPDHDPSFLQVAFAKDDNTPATAKYRATPVVSDGYLDLSVIKIDANADGTPLDGDKLALPEPVPVGDSNALQTGDHITALGYPALTGDQHVGGPLTVTSGDVSAFKRDYGTNTERFWIDTTERIAHGNSGGASINATGELIAVNTQFRKGQEGEPAASYLVRPIALASDVIKIARDGGDPKYVSPYLAKIQKLPADATAESAGWSKVGIEKGDPSECGPSRDENDLNHLTGVQPGDTVHAKFLVTGVPDDTPFTVGFVETTTKKIVGSVDSVWIYGQSAMCIAPPFEIPQGLSEVVAVIDIGYQDDLQVTNAVDFK</sequence>
<dbReference type="InterPro" id="IPR008984">
    <property type="entry name" value="SMAD_FHA_dom_sf"/>
</dbReference>
<name>A0A318HL55_9MYCO</name>
<dbReference type="Proteomes" id="UP000247781">
    <property type="component" value="Unassembled WGS sequence"/>
</dbReference>
<dbReference type="GO" id="GO:0006508">
    <property type="term" value="P:proteolysis"/>
    <property type="evidence" value="ECO:0007669"/>
    <property type="project" value="UniProtKB-KW"/>
</dbReference>
<dbReference type="GO" id="GO:0004252">
    <property type="term" value="F:serine-type endopeptidase activity"/>
    <property type="evidence" value="ECO:0007669"/>
    <property type="project" value="InterPro"/>
</dbReference>
<feature type="domain" description="FHA" evidence="6">
    <location>
        <begin position="22"/>
        <end position="71"/>
    </location>
</feature>
<keyword evidence="2" id="KW-0597">Phosphoprotein</keyword>
<keyword evidence="3 7" id="KW-0645">Protease</keyword>
<protein>
    <submittedName>
        <fullName evidence="7">Putative serine protease PepD</fullName>
    </submittedName>
</protein>
<dbReference type="Pfam" id="PF13365">
    <property type="entry name" value="Trypsin_2"/>
    <property type="match status" value="1"/>
</dbReference>
<gene>
    <name evidence="7" type="ORF">C8E89_12220</name>
</gene>
<comment type="caution">
    <text evidence="7">The sequence shown here is derived from an EMBL/GenBank/DDBJ whole genome shotgun (WGS) entry which is preliminary data.</text>
</comment>
<evidence type="ECO:0000256" key="1">
    <source>
        <dbReference type="ARBA" id="ARBA00010541"/>
    </source>
</evidence>
<dbReference type="Gene3D" id="2.60.200.20">
    <property type="match status" value="2"/>
</dbReference>
<feature type="transmembrane region" description="Helical" evidence="5">
    <location>
        <begin position="253"/>
        <end position="273"/>
    </location>
</feature>
<keyword evidence="5" id="KW-0472">Membrane</keyword>
<dbReference type="SUPFAM" id="SSF49879">
    <property type="entry name" value="SMAD/FHA domain"/>
    <property type="match status" value="2"/>
</dbReference>
<dbReference type="InterPro" id="IPR000253">
    <property type="entry name" value="FHA_dom"/>
</dbReference>
<dbReference type="RefSeq" id="WP_110318886.1">
    <property type="nucleotide sequence ID" value="NZ_QJJU01000022.1"/>
</dbReference>
<accession>A0A318HL55</accession>
<dbReference type="AlphaFoldDB" id="A0A318HL55"/>
<organism evidence="7 8">
    <name type="scientific">Mycolicibacterium moriokaense</name>
    <dbReference type="NCBI Taxonomy" id="39691"/>
    <lineage>
        <taxon>Bacteria</taxon>
        <taxon>Bacillati</taxon>
        <taxon>Actinomycetota</taxon>
        <taxon>Actinomycetes</taxon>
        <taxon>Mycobacteriales</taxon>
        <taxon>Mycobacteriaceae</taxon>
        <taxon>Mycolicibacterium</taxon>
    </lineage>
</organism>